<dbReference type="EMBL" id="CP018791">
    <property type="protein sequence ID" value="ARR02557.1"/>
    <property type="molecule type" value="Genomic_DNA"/>
</dbReference>
<dbReference type="STRING" id="1660074.CVIC8964_1155"/>
<accession>A0A1X9T1Z1</accession>
<evidence type="ECO:0000313" key="1">
    <source>
        <dbReference type="EMBL" id="ARR02557.1"/>
    </source>
</evidence>
<evidence type="ECO:0000313" key="2">
    <source>
        <dbReference type="Proteomes" id="UP000194265"/>
    </source>
</evidence>
<dbReference type="OrthoDB" id="5363049at2"/>
<protein>
    <submittedName>
        <fullName evidence="1">Uncharacterized protein</fullName>
    </submittedName>
</protein>
<reference evidence="1 2" key="1">
    <citation type="journal article" date="2017" name="Genome Biol. Evol.">
        <title>Comparative Genomic Analysis Identifies a Campylobacter Clade Deficient in Selenium Metabolism.</title>
        <authorList>
            <person name="Miller W.G."/>
            <person name="Yee E."/>
            <person name="Lopes B.S."/>
            <person name="Chapman M.H."/>
            <person name="Huynh S."/>
            <person name="Bono J.L."/>
            <person name="Parker C.T."/>
            <person name="Strachan N.J.C."/>
            <person name="Forbes K.J."/>
        </authorList>
    </citation>
    <scope>NUCLEOTIDE SEQUENCE [LARGE SCALE GENOMIC DNA]</scope>
    <source>
        <strain evidence="1 2">RM8964</strain>
    </source>
</reference>
<dbReference type="Proteomes" id="UP000194265">
    <property type="component" value="Chromosome"/>
</dbReference>
<sequence>MRVVILLSLFYIMINGFELSRTQVDKHTTQLSLSTIDLSSNLSQNYFNMQTCKVLTSHYNLNYEDNKGLSNIDLINIQSLKFNHWAIKDFDFNIFQTLNKNIKEYNLYGIYSASHNLKFNIFTFTNSINTVYDEAVENSTLCTHSSNISAQILKNTKIGTILYQDETHKYNANYYINTKLYKNLYLDLSLDTTQTANNFYTKFKFKY</sequence>
<gene>
    <name evidence="1" type="ORF">CVIC8964_1155</name>
</gene>
<name>A0A1X9T1Z1_9BACT</name>
<organism evidence="1 2">
    <name type="scientific">Campylobacter vicugnae</name>
    <dbReference type="NCBI Taxonomy" id="1660076"/>
    <lineage>
        <taxon>Bacteria</taxon>
        <taxon>Pseudomonadati</taxon>
        <taxon>Campylobacterota</taxon>
        <taxon>Epsilonproteobacteria</taxon>
        <taxon>Campylobacterales</taxon>
        <taxon>Campylobacteraceae</taxon>
        <taxon>Campylobacter</taxon>
    </lineage>
</organism>
<dbReference type="AlphaFoldDB" id="A0A1X9T1Z1"/>
<proteinExistence type="predicted"/>
<dbReference type="RefSeq" id="WP_086248850.1">
    <property type="nucleotide sequence ID" value="NZ_CP018791.1"/>
</dbReference>